<dbReference type="AlphaFoldDB" id="A0A1S4A4P8"/>
<dbReference type="PANTHER" id="PTHR43100">
    <property type="entry name" value="GLUTAMATE SYNTHASE [NADPH] SMALL CHAIN"/>
    <property type="match status" value="1"/>
</dbReference>
<dbReference type="InterPro" id="IPR013785">
    <property type="entry name" value="Aldolase_TIM"/>
</dbReference>
<dbReference type="SMR" id="A0A1S4A4P8"/>
<accession>A0A1S4A4P8</accession>
<dbReference type="CDD" id="cd02808">
    <property type="entry name" value="GltS_FMN"/>
    <property type="match status" value="1"/>
</dbReference>
<organism evidence="3">
    <name type="scientific">Nicotiana tabacum</name>
    <name type="common">Common tobacco</name>
    <dbReference type="NCBI Taxonomy" id="4097"/>
    <lineage>
        <taxon>Eukaryota</taxon>
        <taxon>Viridiplantae</taxon>
        <taxon>Streptophyta</taxon>
        <taxon>Embryophyta</taxon>
        <taxon>Tracheophyta</taxon>
        <taxon>Spermatophyta</taxon>
        <taxon>Magnoliopsida</taxon>
        <taxon>eudicotyledons</taxon>
        <taxon>Gunneridae</taxon>
        <taxon>Pentapetalae</taxon>
        <taxon>asterids</taxon>
        <taxon>lamiids</taxon>
        <taxon>Solanales</taxon>
        <taxon>Solanaceae</taxon>
        <taxon>Nicotianoideae</taxon>
        <taxon>Nicotianeae</taxon>
        <taxon>Nicotiana</taxon>
    </lineage>
</organism>
<dbReference type="OrthoDB" id="4327079at2759"/>
<dbReference type="STRING" id="4097.A0A1S4A4P8"/>
<sequence>MSKLLHKAVRQKSGSAYSVYQQHLANRPVNVLRDLLEFKSDRSPIPVGRVEPASAIVQRFCTGGMSLGAISRETHEAIAIAMNRLGGKSNSGEGGEDPIRWKPLTDVVDGYSPTLPHLKGLQNGDTATSAIKQVASGRFGVTPTFLANADQLEIKIAQGAKPGEGGQLPGKKVSAYIARLRNSKPGVPLISPPPHHDIYSIEDLAQLIYDLHQVNPRAKVSVKLVAEAGIGTVASGVAKGNADIIQWKSEEIYEKTVHNRGKKTLFMWEITAHVGKHSSLPKNSKVVGICSGRGLTRPTRTQISPENFLSVRHISGHDGGTGASPVSSIKHAGGPWELGLTETHQTLIENGLRERVVLRVDGGFKSGFDVMMAAAMGADEYGFGSVAMIATGCVMARICHTNNCPVGVASQREELRARFPGVPGDLVNYFLYVAEEVRGMLAQLGYEKLDDIIGRTDILRPRDISLMKTRHLDLSYILSNVGLPEWSSSMIRNQEVHNNGPVLDDVLLADPKILSLKVLKELLFRLVISSL</sequence>
<dbReference type="RefSeq" id="XP_016471569.1">
    <property type="nucleotide sequence ID" value="XM_016616083.1"/>
</dbReference>
<dbReference type="KEGG" id="nta:107793692"/>
<evidence type="ECO:0000256" key="1">
    <source>
        <dbReference type="ARBA" id="ARBA00009716"/>
    </source>
</evidence>
<reference evidence="3" key="1">
    <citation type="submission" date="2025-08" db="UniProtKB">
        <authorList>
            <consortium name="RefSeq"/>
        </authorList>
    </citation>
    <scope>IDENTIFICATION</scope>
</reference>
<dbReference type="InterPro" id="IPR051394">
    <property type="entry name" value="Glutamate_Synthase"/>
</dbReference>
<dbReference type="Pfam" id="PF01645">
    <property type="entry name" value="Glu_synthase"/>
    <property type="match status" value="2"/>
</dbReference>
<proteinExistence type="inferred from homology"/>
<comment type="similarity">
    <text evidence="1">Belongs to the glutamate synthase family.</text>
</comment>
<evidence type="ECO:0000313" key="3">
    <source>
        <dbReference type="RefSeq" id="XP_016471569.1"/>
    </source>
</evidence>
<feature type="domain" description="Glutamate synthase" evidence="2">
    <location>
        <begin position="313"/>
        <end position="446"/>
    </location>
</feature>
<dbReference type="Gene3D" id="3.20.20.70">
    <property type="entry name" value="Aldolase class I"/>
    <property type="match status" value="2"/>
</dbReference>
<protein>
    <submittedName>
        <fullName evidence="3">Ferredoxin-dependent glutamate synthase, chloroplastic-like</fullName>
    </submittedName>
</protein>
<dbReference type="GO" id="GO:0015930">
    <property type="term" value="F:glutamate synthase activity"/>
    <property type="evidence" value="ECO:0007669"/>
    <property type="project" value="InterPro"/>
</dbReference>
<gene>
    <name evidence="3" type="primary">LOC107793692</name>
</gene>
<name>A0A1S4A4P8_TOBAC</name>
<dbReference type="PaxDb" id="4097-A0A1S4A4P8"/>
<dbReference type="SUPFAM" id="SSF51395">
    <property type="entry name" value="FMN-linked oxidoreductases"/>
    <property type="match status" value="1"/>
</dbReference>
<dbReference type="InterPro" id="IPR002932">
    <property type="entry name" value="Glu_synthdom"/>
</dbReference>
<dbReference type="GO" id="GO:0006537">
    <property type="term" value="P:glutamate biosynthetic process"/>
    <property type="evidence" value="ECO:0007669"/>
    <property type="project" value="InterPro"/>
</dbReference>
<evidence type="ECO:0000259" key="2">
    <source>
        <dbReference type="Pfam" id="PF01645"/>
    </source>
</evidence>
<dbReference type="PANTHER" id="PTHR43100:SF2">
    <property type="entry name" value="BNAA03G19380D PROTEIN"/>
    <property type="match status" value="1"/>
</dbReference>
<feature type="domain" description="Glutamate synthase" evidence="2">
    <location>
        <begin position="1"/>
        <end position="246"/>
    </location>
</feature>